<name>A0A803LHY9_CHEQI</name>
<evidence type="ECO:0000313" key="1">
    <source>
        <dbReference type="EnsemblPlants" id="AUR62013586-RA:cds"/>
    </source>
</evidence>
<dbReference type="InterPro" id="IPR011044">
    <property type="entry name" value="Quino_amine_DH_bsu"/>
</dbReference>
<protein>
    <recommendedName>
        <fullName evidence="3">RNase H type-1 domain-containing protein</fullName>
    </recommendedName>
</protein>
<sequence length="335" mass="37254">MAALSYKKSYRTTQSLQQFYTGGPFTVSSDGTFLVCTCDDSIKIVDSSNASIKSTIEGDSEPITALALSPNDKFLFSASHSRQIRREVLGESSKAGGGDAPPASRQQRWVKVAVVGAVVKCVQSASFSILVNGQREREVLGESSKAGVGDAPPASRQQRWVKECVPSRTRYKQKGWCLFLSVSNCSYLEVKNFGWKALQNGVPVVLNLKKRGICDDDICKRNAWYFDKKTIPLLRMFAGRLSIWWQNMRMPMQFNLLKLVDRSLFRRQFDWFGGVIRDVMASTCLSVRGSDSVDIAKALAARHTLQIAIEAGLTQLILKTDCSFEAFSSSKEQEE</sequence>
<accession>A0A803LHY9</accession>
<keyword evidence="2" id="KW-1185">Reference proteome</keyword>
<dbReference type="InterPro" id="IPR001680">
    <property type="entry name" value="WD40_rpt"/>
</dbReference>
<dbReference type="AlphaFoldDB" id="A0A803LHY9"/>
<dbReference type="Gramene" id="AUR62013586-RA">
    <property type="protein sequence ID" value="AUR62013586-RA:cds"/>
    <property type="gene ID" value="AUR62013586"/>
</dbReference>
<evidence type="ECO:0000313" key="2">
    <source>
        <dbReference type="Proteomes" id="UP000596660"/>
    </source>
</evidence>
<reference evidence="1" key="2">
    <citation type="submission" date="2021-03" db="UniProtKB">
        <authorList>
            <consortium name="EnsemblPlants"/>
        </authorList>
    </citation>
    <scope>IDENTIFICATION</scope>
</reference>
<dbReference type="SUPFAM" id="SSF50969">
    <property type="entry name" value="YVTN repeat-like/Quinoprotein amine dehydrogenase"/>
    <property type="match status" value="1"/>
</dbReference>
<reference evidence="1" key="1">
    <citation type="journal article" date="2017" name="Nature">
        <title>The genome of Chenopodium quinoa.</title>
        <authorList>
            <person name="Jarvis D.E."/>
            <person name="Ho Y.S."/>
            <person name="Lightfoot D.J."/>
            <person name="Schmoeckel S.M."/>
            <person name="Li B."/>
            <person name="Borm T.J.A."/>
            <person name="Ohyanagi H."/>
            <person name="Mineta K."/>
            <person name="Michell C.T."/>
            <person name="Saber N."/>
            <person name="Kharbatia N.M."/>
            <person name="Rupper R.R."/>
            <person name="Sharp A.R."/>
            <person name="Dally N."/>
            <person name="Boughton B.A."/>
            <person name="Woo Y.H."/>
            <person name="Gao G."/>
            <person name="Schijlen E.G.W.M."/>
            <person name="Guo X."/>
            <person name="Momin A.A."/>
            <person name="Negrao S."/>
            <person name="Al-Babili S."/>
            <person name="Gehring C."/>
            <person name="Roessner U."/>
            <person name="Jung C."/>
            <person name="Murphy K."/>
            <person name="Arold S.T."/>
            <person name="Gojobori T."/>
            <person name="van der Linden C.G."/>
            <person name="van Loo E.N."/>
            <person name="Jellen E.N."/>
            <person name="Maughan P.J."/>
            <person name="Tester M."/>
        </authorList>
    </citation>
    <scope>NUCLEOTIDE SEQUENCE [LARGE SCALE GENOMIC DNA]</scope>
    <source>
        <strain evidence="1">cv. PI 614886</strain>
    </source>
</reference>
<dbReference type="EnsemblPlants" id="AUR62013586-RA">
    <property type="protein sequence ID" value="AUR62013586-RA:cds"/>
    <property type="gene ID" value="AUR62013586"/>
</dbReference>
<evidence type="ECO:0008006" key="3">
    <source>
        <dbReference type="Google" id="ProtNLM"/>
    </source>
</evidence>
<proteinExistence type="predicted"/>
<dbReference type="InterPro" id="IPR015943">
    <property type="entry name" value="WD40/YVTN_repeat-like_dom_sf"/>
</dbReference>
<dbReference type="Pfam" id="PF00400">
    <property type="entry name" value="WD40"/>
    <property type="match status" value="1"/>
</dbReference>
<organism evidence="1 2">
    <name type="scientific">Chenopodium quinoa</name>
    <name type="common">Quinoa</name>
    <dbReference type="NCBI Taxonomy" id="63459"/>
    <lineage>
        <taxon>Eukaryota</taxon>
        <taxon>Viridiplantae</taxon>
        <taxon>Streptophyta</taxon>
        <taxon>Embryophyta</taxon>
        <taxon>Tracheophyta</taxon>
        <taxon>Spermatophyta</taxon>
        <taxon>Magnoliopsida</taxon>
        <taxon>eudicotyledons</taxon>
        <taxon>Gunneridae</taxon>
        <taxon>Pentapetalae</taxon>
        <taxon>Caryophyllales</taxon>
        <taxon>Chenopodiaceae</taxon>
        <taxon>Chenopodioideae</taxon>
        <taxon>Atripliceae</taxon>
        <taxon>Chenopodium</taxon>
    </lineage>
</organism>
<dbReference type="Gene3D" id="2.130.10.10">
    <property type="entry name" value="YVTN repeat-like/Quinoprotein amine dehydrogenase"/>
    <property type="match status" value="1"/>
</dbReference>
<dbReference type="Proteomes" id="UP000596660">
    <property type="component" value="Unplaced"/>
</dbReference>